<dbReference type="InterPro" id="IPR023772">
    <property type="entry name" value="DNA-bd_HTH_TetR-type_CS"/>
</dbReference>
<dbReference type="GO" id="GO:0000976">
    <property type="term" value="F:transcription cis-regulatory region binding"/>
    <property type="evidence" value="ECO:0007669"/>
    <property type="project" value="TreeGrafter"/>
</dbReference>
<accession>A0A4Q7J2J7</accession>
<keyword evidence="7" id="KW-1185">Reference proteome</keyword>
<keyword evidence="3" id="KW-0804">Transcription</keyword>
<evidence type="ECO:0000259" key="5">
    <source>
        <dbReference type="PROSITE" id="PS50977"/>
    </source>
</evidence>
<dbReference type="PROSITE" id="PS01081">
    <property type="entry name" value="HTH_TETR_1"/>
    <property type="match status" value="1"/>
</dbReference>
<dbReference type="GO" id="GO:0003700">
    <property type="term" value="F:DNA-binding transcription factor activity"/>
    <property type="evidence" value="ECO:0007669"/>
    <property type="project" value="TreeGrafter"/>
</dbReference>
<dbReference type="InterPro" id="IPR036271">
    <property type="entry name" value="Tet_transcr_reg_TetR-rel_C_sf"/>
</dbReference>
<dbReference type="InterPro" id="IPR054129">
    <property type="entry name" value="DesT_TetR_C"/>
</dbReference>
<dbReference type="Proteomes" id="UP000292003">
    <property type="component" value="Unassembled WGS sequence"/>
</dbReference>
<dbReference type="PRINTS" id="PR00455">
    <property type="entry name" value="HTHTETR"/>
</dbReference>
<gene>
    <name evidence="6" type="ORF">EWH70_28530</name>
</gene>
<proteinExistence type="predicted"/>
<dbReference type="PROSITE" id="PS50977">
    <property type="entry name" value="HTH_TETR_2"/>
    <property type="match status" value="1"/>
</dbReference>
<evidence type="ECO:0000256" key="3">
    <source>
        <dbReference type="ARBA" id="ARBA00023163"/>
    </source>
</evidence>
<evidence type="ECO:0000313" key="7">
    <source>
        <dbReference type="Proteomes" id="UP000292003"/>
    </source>
</evidence>
<dbReference type="Pfam" id="PF21943">
    <property type="entry name" value="TetR_C_46"/>
    <property type="match status" value="1"/>
</dbReference>
<dbReference type="InterPro" id="IPR001647">
    <property type="entry name" value="HTH_TetR"/>
</dbReference>
<evidence type="ECO:0000256" key="4">
    <source>
        <dbReference type="PROSITE-ProRule" id="PRU00335"/>
    </source>
</evidence>
<protein>
    <submittedName>
        <fullName evidence="6">TetR/AcrR family transcriptional regulator</fullName>
    </submittedName>
</protein>
<evidence type="ECO:0000256" key="2">
    <source>
        <dbReference type="ARBA" id="ARBA00023125"/>
    </source>
</evidence>
<organism evidence="6 7">
    <name type="scientific">Amycolatopsis suaedae</name>
    <dbReference type="NCBI Taxonomy" id="2510978"/>
    <lineage>
        <taxon>Bacteria</taxon>
        <taxon>Bacillati</taxon>
        <taxon>Actinomycetota</taxon>
        <taxon>Actinomycetes</taxon>
        <taxon>Pseudonocardiales</taxon>
        <taxon>Pseudonocardiaceae</taxon>
        <taxon>Amycolatopsis</taxon>
    </lineage>
</organism>
<reference evidence="6 7" key="1">
    <citation type="submission" date="2019-02" db="EMBL/GenBank/DDBJ databases">
        <title>Draft genome sequence of Amycolatopsis sp. 8-3EHSu isolated from roots of Suaeda maritima.</title>
        <authorList>
            <person name="Duangmal K."/>
            <person name="Chantavorakit T."/>
        </authorList>
    </citation>
    <scope>NUCLEOTIDE SEQUENCE [LARGE SCALE GENOMIC DNA]</scope>
    <source>
        <strain evidence="6 7">8-3EHSu</strain>
    </source>
</reference>
<keyword evidence="1" id="KW-0805">Transcription regulation</keyword>
<evidence type="ECO:0000256" key="1">
    <source>
        <dbReference type="ARBA" id="ARBA00023015"/>
    </source>
</evidence>
<dbReference type="InterPro" id="IPR009057">
    <property type="entry name" value="Homeodomain-like_sf"/>
</dbReference>
<dbReference type="PANTHER" id="PTHR30055">
    <property type="entry name" value="HTH-TYPE TRANSCRIPTIONAL REGULATOR RUTR"/>
    <property type="match status" value="1"/>
</dbReference>
<dbReference type="RefSeq" id="WP_130478618.1">
    <property type="nucleotide sequence ID" value="NZ_SFCC01000016.1"/>
</dbReference>
<dbReference type="SUPFAM" id="SSF46689">
    <property type="entry name" value="Homeodomain-like"/>
    <property type="match status" value="1"/>
</dbReference>
<dbReference type="PANTHER" id="PTHR30055:SF234">
    <property type="entry name" value="HTH-TYPE TRANSCRIPTIONAL REGULATOR BETI"/>
    <property type="match status" value="1"/>
</dbReference>
<dbReference type="AlphaFoldDB" id="A0A4Q7J2J7"/>
<dbReference type="SUPFAM" id="SSF48498">
    <property type="entry name" value="Tetracyclin repressor-like, C-terminal domain"/>
    <property type="match status" value="1"/>
</dbReference>
<feature type="domain" description="HTH tetR-type" evidence="5">
    <location>
        <begin position="6"/>
        <end position="66"/>
    </location>
</feature>
<dbReference type="EMBL" id="SFCC01000016">
    <property type="protein sequence ID" value="RZQ60613.1"/>
    <property type="molecule type" value="Genomic_DNA"/>
</dbReference>
<name>A0A4Q7J2J7_9PSEU</name>
<dbReference type="Gene3D" id="1.10.357.10">
    <property type="entry name" value="Tetracycline Repressor, domain 2"/>
    <property type="match status" value="1"/>
</dbReference>
<feature type="DNA-binding region" description="H-T-H motif" evidence="4">
    <location>
        <begin position="29"/>
        <end position="48"/>
    </location>
</feature>
<keyword evidence="2 4" id="KW-0238">DNA-binding</keyword>
<evidence type="ECO:0000313" key="6">
    <source>
        <dbReference type="EMBL" id="RZQ60613.1"/>
    </source>
</evidence>
<dbReference type="Pfam" id="PF00440">
    <property type="entry name" value="TetR_N"/>
    <property type="match status" value="1"/>
</dbReference>
<dbReference type="InterPro" id="IPR050109">
    <property type="entry name" value="HTH-type_TetR-like_transc_reg"/>
</dbReference>
<comment type="caution">
    <text evidence="6">The sequence shown here is derived from an EMBL/GenBank/DDBJ whole genome shotgun (WGS) entry which is preliminary data.</text>
</comment>
<dbReference type="OrthoDB" id="8479950at2"/>
<sequence>MTRRHRDPEAALVAAGTRLFSRHGYDAVSIDDIAAEAGLAKGLLYYYFAGKRALYLAVVRAAADALAERTVPDPALPAARRTAAVLDAVIEWAKEYGENSRLLLSQHAGPDPELQAILQAARTRQVDMMLAGMRRTGAELGLPPAGETPALRYAVRGWIAFIEGVLTQWLDERDLSESELRELFLHAAGGLLTAARRAERPARPRARRDSPER</sequence>